<accession>A0ABD6EB51</accession>
<proteinExistence type="predicted"/>
<organism evidence="1 2">
    <name type="scientific">Gnathostoma spinigerum</name>
    <dbReference type="NCBI Taxonomy" id="75299"/>
    <lineage>
        <taxon>Eukaryota</taxon>
        <taxon>Metazoa</taxon>
        <taxon>Ecdysozoa</taxon>
        <taxon>Nematoda</taxon>
        <taxon>Chromadorea</taxon>
        <taxon>Rhabditida</taxon>
        <taxon>Spirurina</taxon>
        <taxon>Gnathostomatomorpha</taxon>
        <taxon>Gnathostomatoidea</taxon>
        <taxon>Gnathostomatidae</taxon>
        <taxon>Gnathostoma</taxon>
    </lineage>
</organism>
<protein>
    <submittedName>
        <fullName evidence="1">Uncharacterized protein</fullName>
    </submittedName>
</protein>
<dbReference type="AlphaFoldDB" id="A0ABD6EB51"/>
<sequence>MLKNMALSVHNYSKLKSRRHPFCCAVGAERWRPRRVATLRLVRLSIRLSMQIFCARVSFNRIFKCAAWSYILVRTGRNMEHFHSPDKHTRLSCSDLDGWEVIE</sequence>
<reference evidence="1 2" key="1">
    <citation type="submission" date="2024-08" db="EMBL/GenBank/DDBJ databases">
        <title>Gnathostoma spinigerum genome.</title>
        <authorList>
            <person name="Gonzalez-Bertolin B."/>
            <person name="Monzon S."/>
            <person name="Zaballos A."/>
            <person name="Jimenez P."/>
            <person name="Dekumyoy P."/>
            <person name="Varona S."/>
            <person name="Cuesta I."/>
            <person name="Sumanam S."/>
            <person name="Adisakwattana P."/>
            <person name="Gasser R.B."/>
            <person name="Hernandez-Gonzalez A."/>
            <person name="Young N.D."/>
            <person name="Perteguer M.J."/>
        </authorList>
    </citation>
    <scope>NUCLEOTIDE SEQUENCE [LARGE SCALE GENOMIC DNA]</scope>
    <source>
        <strain evidence="1">AL3</strain>
        <tissue evidence="1">Liver</tissue>
    </source>
</reference>
<comment type="caution">
    <text evidence="1">The sequence shown here is derived from an EMBL/GenBank/DDBJ whole genome shotgun (WGS) entry which is preliminary data.</text>
</comment>
<evidence type="ECO:0000313" key="2">
    <source>
        <dbReference type="Proteomes" id="UP001608902"/>
    </source>
</evidence>
<keyword evidence="2" id="KW-1185">Reference proteome</keyword>
<dbReference type="Proteomes" id="UP001608902">
    <property type="component" value="Unassembled WGS sequence"/>
</dbReference>
<name>A0ABD6EB51_9BILA</name>
<gene>
    <name evidence="1" type="ORF">AB6A40_003579</name>
</gene>
<evidence type="ECO:0000313" key="1">
    <source>
        <dbReference type="EMBL" id="MFH4976870.1"/>
    </source>
</evidence>
<dbReference type="EMBL" id="JBGFUD010001879">
    <property type="protein sequence ID" value="MFH4976870.1"/>
    <property type="molecule type" value="Genomic_DNA"/>
</dbReference>